<comment type="caution">
    <text evidence="8">The sequence shown here is derived from an EMBL/GenBank/DDBJ whole genome shotgun (WGS) entry which is preliminary data.</text>
</comment>
<evidence type="ECO:0000256" key="3">
    <source>
        <dbReference type="ARBA" id="ARBA00023125"/>
    </source>
</evidence>
<evidence type="ECO:0000256" key="1">
    <source>
        <dbReference type="ARBA" id="ARBA00004123"/>
    </source>
</evidence>
<evidence type="ECO:0000256" key="2">
    <source>
        <dbReference type="ARBA" id="ARBA00023015"/>
    </source>
</evidence>
<feature type="compositionally biased region" description="Polar residues" evidence="6">
    <location>
        <begin position="262"/>
        <end position="275"/>
    </location>
</feature>
<gene>
    <name evidence="8" type="ORF">J437_LFUL006685</name>
</gene>
<dbReference type="SUPFAM" id="SSF158457">
    <property type="entry name" value="Orange domain-like"/>
    <property type="match status" value="1"/>
</dbReference>
<feature type="compositionally biased region" description="Pro residues" evidence="6">
    <location>
        <begin position="229"/>
        <end position="243"/>
    </location>
</feature>
<keyword evidence="3" id="KW-0238">DNA-binding</keyword>
<dbReference type="InterPro" id="IPR003650">
    <property type="entry name" value="Orange_dom"/>
</dbReference>
<feature type="compositionally biased region" description="Basic and acidic residues" evidence="6">
    <location>
        <begin position="425"/>
        <end position="449"/>
    </location>
</feature>
<feature type="compositionally biased region" description="Low complexity" evidence="6">
    <location>
        <begin position="185"/>
        <end position="215"/>
    </location>
</feature>
<reference evidence="8" key="2">
    <citation type="submission" date="2017-10" db="EMBL/GenBank/DDBJ databases">
        <title>Ladona fulva Genome sequencing and assembly.</title>
        <authorList>
            <person name="Murali S."/>
            <person name="Richards S."/>
            <person name="Bandaranaike D."/>
            <person name="Bellair M."/>
            <person name="Blankenburg K."/>
            <person name="Chao H."/>
            <person name="Dinh H."/>
            <person name="Doddapaneni H."/>
            <person name="Dugan-Rocha S."/>
            <person name="Elkadiri S."/>
            <person name="Gnanaolivu R."/>
            <person name="Hernandez B."/>
            <person name="Skinner E."/>
            <person name="Javaid M."/>
            <person name="Lee S."/>
            <person name="Li M."/>
            <person name="Ming W."/>
            <person name="Munidasa M."/>
            <person name="Muniz J."/>
            <person name="Nguyen L."/>
            <person name="Hughes D."/>
            <person name="Osuji N."/>
            <person name="Pu L.-L."/>
            <person name="Puazo M."/>
            <person name="Qu C."/>
            <person name="Quiroz J."/>
            <person name="Raj R."/>
            <person name="Weissenberger G."/>
            <person name="Xin Y."/>
            <person name="Zou X."/>
            <person name="Han Y."/>
            <person name="Worley K."/>
            <person name="Muzny D."/>
            <person name="Gibbs R."/>
        </authorList>
    </citation>
    <scope>NUCLEOTIDE SEQUENCE</scope>
    <source>
        <strain evidence="8">Sampled in the wild</strain>
    </source>
</reference>
<evidence type="ECO:0000259" key="7">
    <source>
        <dbReference type="PROSITE" id="PS51054"/>
    </source>
</evidence>
<protein>
    <recommendedName>
        <fullName evidence="7">Orange domain-containing protein</fullName>
    </recommendedName>
</protein>
<feature type="domain" description="Orange" evidence="7">
    <location>
        <begin position="28"/>
        <end position="61"/>
    </location>
</feature>
<dbReference type="InterPro" id="IPR050370">
    <property type="entry name" value="HES_HEY"/>
</dbReference>
<dbReference type="GO" id="GO:0003677">
    <property type="term" value="F:DNA binding"/>
    <property type="evidence" value="ECO:0007669"/>
    <property type="project" value="UniProtKB-KW"/>
</dbReference>
<keyword evidence="2" id="KW-0805">Transcription regulation</keyword>
<evidence type="ECO:0000256" key="6">
    <source>
        <dbReference type="SAM" id="MobiDB-lite"/>
    </source>
</evidence>
<feature type="compositionally biased region" description="Polar residues" evidence="6">
    <location>
        <begin position="175"/>
        <end position="184"/>
    </location>
</feature>
<organism evidence="8 9">
    <name type="scientific">Ladona fulva</name>
    <name type="common">Scarce chaser dragonfly</name>
    <name type="synonym">Libellula fulva</name>
    <dbReference type="NCBI Taxonomy" id="123851"/>
    <lineage>
        <taxon>Eukaryota</taxon>
        <taxon>Metazoa</taxon>
        <taxon>Ecdysozoa</taxon>
        <taxon>Arthropoda</taxon>
        <taxon>Hexapoda</taxon>
        <taxon>Insecta</taxon>
        <taxon>Pterygota</taxon>
        <taxon>Palaeoptera</taxon>
        <taxon>Odonata</taxon>
        <taxon>Epiprocta</taxon>
        <taxon>Anisoptera</taxon>
        <taxon>Libelluloidea</taxon>
        <taxon>Libellulidae</taxon>
        <taxon>Ladona</taxon>
    </lineage>
</organism>
<dbReference type="PANTHER" id="PTHR10985">
    <property type="entry name" value="BASIC HELIX-LOOP-HELIX TRANSCRIPTION FACTOR, HES-RELATED"/>
    <property type="match status" value="1"/>
</dbReference>
<evidence type="ECO:0000256" key="4">
    <source>
        <dbReference type="ARBA" id="ARBA00023163"/>
    </source>
</evidence>
<feature type="compositionally biased region" description="Polar residues" evidence="6">
    <location>
        <begin position="481"/>
        <end position="497"/>
    </location>
</feature>
<sequence length="503" mass="52465">MTVKHLQNVQRQQLAVAVATDPTVLHKFRTGFNECAGEVSRYIGRIEGVDPTVRSRLLAHLASCVSGLHQLTPFSFGAMAAAATPPPPQMAFPPQIPSSSAMPSPADEGGSILPGGPRSAMTSGVTGIPPFPPGDVNNNQSQRQGAAPNLMGGMQLIPSRLPSGELALLLPGSGRLSSEGENSLTFPTATTSPVTPTSLSIPGGPSPSASGSPPGHAHQSAFTAVTRAPSPPPPSIPHGPPSPASSTSSSCASNSCDSALFANSSPPSGTHQPSTEAPKFAHRFPCPPLPPSSLVGTETFSPVLLAPAPRTVRVIDSCSSDAKLGGSTEDLQENLTVNDREACFEPPRLAPEFSSAAPLVYPVCPPTIPLAAPTSMLPDNLISQPPSIFLPSPVPREVLDFSVKRERLSGIETDDEKSPRGIKRPISDDSEKEDDVKPAIKMARLEVKVEPSPLEETEDGRKSKLSEARVPVEVTADGCSSAVSSRSNTPSEGTSSLDMWRPW</sequence>
<feature type="region of interest" description="Disordered" evidence="6">
    <location>
        <begin position="84"/>
        <end position="157"/>
    </location>
</feature>
<feature type="region of interest" description="Disordered" evidence="6">
    <location>
        <begin position="262"/>
        <end position="284"/>
    </location>
</feature>
<dbReference type="Gene3D" id="6.10.250.980">
    <property type="match status" value="1"/>
</dbReference>
<dbReference type="SMART" id="SM00511">
    <property type="entry name" value="ORANGE"/>
    <property type="match status" value="1"/>
</dbReference>
<name>A0A8K0JZP9_LADFU</name>
<feature type="region of interest" description="Disordered" evidence="6">
    <location>
        <begin position="410"/>
        <end position="503"/>
    </location>
</feature>
<evidence type="ECO:0000313" key="8">
    <source>
        <dbReference type="EMBL" id="KAG8225661.1"/>
    </source>
</evidence>
<dbReference type="AlphaFoldDB" id="A0A8K0JZP9"/>
<comment type="subcellular location">
    <subcellularLocation>
        <location evidence="1">Nucleus</location>
    </subcellularLocation>
</comment>
<dbReference type="GO" id="GO:0005634">
    <property type="term" value="C:nucleus"/>
    <property type="evidence" value="ECO:0007669"/>
    <property type="project" value="UniProtKB-SubCell"/>
</dbReference>
<dbReference type="GO" id="GO:0006355">
    <property type="term" value="P:regulation of DNA-templated transcription"/>
    <property type="evidence" value="ECO:0007669"/>
    <property type="project" value="InterPro"/>
</dbReference>
<keyword evidence="4" id="KW-0804">Transcription</keyword>
<reference evidence="8" key="1">
    <citation type="submission" date="2013-04" db="EMBL/GenBank/DDBJ databases">
        <authorList>
            <person name="Qu J."/>
            <person name="Murali S.C."/>
            <person name="Bandaranaike D."/>
            <person name="Bellair M."/>
            <person name="Blankenburg K."/>
            <person name="Chao H."/>
            <person name="Dinh H."/>
            <person name="Doddapaneni H."/>
            <person name="Downs B."/>
            <person name="Dugan-Rocha S."/>
            <person name="Elkadiri S."/>
            <person name="Gnanaolivu R.D."/>
            <person name="Hernandez B."/>
            <person name="Javaid M."/>
            <person name="Jayaseelan J.C."/>
            <person name="Lee S."/>
            <person name="Li M."/>
            <person name="Ming W."/>
            <person name="Munidasa M."/>
            <person name="Muniz J."/>
            <person name="Nguyen L."/>
            <person name="Ongeri F."/>
            <person name="Osuji N."/>
            <person name="Pu L.-L."/>
            <person name="Puazo M."/>
            <person name="Qu C."/>
            <person name="Quiroz J."/>
            <person name="Raj R."/>
            <person name="Weissenberger G."/>
            <person name="Xin Y."/>
            <person name="Zou X."/>
            <person name="Han Y."/>
            <person name="Richards S."/>
            <person name="Worley K."/>
            <person name="Muzny D."/>
            <person name="Gibbs R."/>
        </authorList>
    </citation>
    <scope>NUCLEOTIDE SEQUENCE</scope>
    <source>
        <strain evidence="8">Sampled in the wild</strain>
    </source>
</reference>
<dbReference type="OrthoDB" id="6085656at2759"/>
<dbReference type="EMBL" id="KZ308247">
    <property type="protein sequence ID" value="KAG8225661.1"/>
    <property type="molecule type" value="Genomic_DNA"/>
</dbReference>
<feature type="region of interest" description="Disordered" evidence="6">
    <location>
        <begin position="172"/>
        <end position="250"/>
    </location>
</feature>
<evidence type="ECO:0000313" key="9">
    <source>
        <dbReference type="Proteomes" id="UP000792457"/>
    </source>
</evidence>
<dbReference type="PROSITE" id="PS51054">
    <property type="entry name" value="ORANGE"/>
    <property type="match status" value="1"/>
</dbReference>
<dbReference type="Proteomes" id="UP000792457">
    <property type="component" value="Unassembled WGS sequence"/>
</dbReference>
<dbReference type="Pfam" id="PF07527">
    <property type="entry name" value="Hairy_orange"/>
    <property type="match status" value="1"/>
</dbReference>
<keyword evidence="5" id="KW-0539">Nucleus</keyword>
<keyword evidence="9" id="KW-1185">Reference proteome</keyword>
<proteinExistence type="predicted"/>
<evidence type="ECO:0000256" key="5">
    <source>
        <dbReference type="ARBA" id="ARBA00023242"/>
    </source>
</evidence>
<feature type="compositionally biased region" description="Pro residues" evidence="6">
    <location>
        <begin position="84"/>
        <end position="96"/>
    </location>
</feature>
<accession>A0A8K0JZP9</accession>